<dbReference type="AlphaFoldDB" id="A0A832M364"/>
<name>A0A832M364_9CYAN</name>
<sequence length="134" mass="15625">MTFTTINTPELRLKHLASMSNSLAHRLEVARANHDDRLTVLLEREYQQLMADCKSVSLGASKLPLVKAVNAWFQRRWEALADTIPNWYQLQIQETVAENGRPCWLVYYPKTGQTLRTESETEMQAWIKQVYWNA</sequence>
<accession>A0A832M364</accession>
<proteinExistence type="predicted"/>
<reference evidence="1" key="1">
    <citation type="journal article" date="2020" name="mSystems">
        <title>Genome- and Community-Level Interaction Insights into Carbon Utilization and Element Cycling Functions of Hydrothermarchaeota in Hydrothermal Sediment.</title>
        <authorList>
            <person name="Zhou Z."/>
            <person name="Liu Y."/>
            <person name="Xu W."/>
            <person name="Pan J."/>
            <person name="Luo Z.H."/>
            <person name="Li M."/>
        </authorList>
    </citation>
    <scope>NUCLEOTIDE SEQUENCE [LARGE SCALE GENOMIC DNA]</scope>
    <source>
        <strain evidence="1">SpSt-402</strain>
    </source>
</reference>
<dbReference type="EMBL" id="DSRD01000214">
    <property type="protein sequence ID" value="HGW93298.1"/>
    <property type="molecule type" value="Genomic_DNA"/>
</dbReference>
<organism evidence="1">
    <name type="scientific">Oscillatoriales cyanobacterium SpSt-402</name>
    <dbReference type="NCBI Taxonomy" id="2282168"/>
    <lineage>
        <taxon>Bacteria</taxon>
        <taxon>Bacillati</taxon>
        <taxon>Cyanobacteriota</taxon>
        <taxon>Cyanophyceae</taxon>
        <taxon>Oscillatoriophycideae</taxon>
        <taxon>Oscillatoriales</taxon>
    </lineage>
</organism>
<protein>
    <submittedName>
        <fullName evidence="1">Uncharacterized protein</fullName>
    </submittedName>
</protein>
<evidence type="ECO:0000313" key="1">
    <source>
        <dbReference type="EMBL" id="HGW93298.1"/>
    </source>
</evidence>
<gene>
    <name evidence="1" type="ORF">ENR47_03280</name>
</gene>
<comment type="caution">
    <text evidence="1">The sequence shown here is derived from an EMBL/GenBank/DDBJ whole genome shotgun (WGS) entry which is preliminary data.</text>
</comment>